<dbReference type="EMBL" id="JSAM01000088">
    <property type="protein sequence ID" value="KIA77233.1"/>
    <property type="molecule type" value="Genomic_DNA"/>
</dbReference>
<dbReference type="AlphaFoldDB" id="A0A0C1EAY3"/>
<organism evidence="1 2">
    <name type="scientific">Parachlamydia acanthamoebae</name>
    <dbReference type="NCBI Taxonomy" id="83552"/>
    <lineage>
        <taxon>Bacteria</taxon>
        <taxon>Pseudomonadati</taxon>
        <taxon>Chlamydiota</taxon>
        <taxon>Chlamydiia</taxon>
        <taxon>Parachlamydiales</taxon>
        <taxon>Parachlamydiaceae</taxon>
        <taxon>Parachlamydia</taxon>
    </lineage>
</organism>
<sequence length="37" mass="4317">MIPHATHLFEEPGCLEEVARLAKEWFNEHLISKKRVG</sequence>
<name>A0A0C1EAY3_9BACT</name>
<proteinExistence type="predicted"/>
<comment type="caution">
    <text evidence="1">The sequence shown here is derived from an EMBL/GenBank/DDBJ whole genome shotgun (WGS) entry which is preliminary data.</text>
</comment>
<evidence type="ECO:0000313" key="1">
    <source>
        <dbReference type="EMBL" id="KIA77233.1"/>
    </source>
</evidence>
<protein>
    <submittedName>
        <fullName evidence="1">Uncharacterized protein</fullName>
    </submittedName>
</protein>
<gene>
    <name evidence="1" type="ORF">DB43_GS00390</name>
</gene>
<dbReference type="Proteomes" id="UP000031307">
    <property type="component" value="Unassembled WGS sequence"/>
</dbReference>
<accession>A0A0C1EAY3</accession>
<reference evidence="1 2" key="1">
    <citation type="journal article" date="2014" name="Mol. Biol. Evol.">
        <title>Massive expansion of Ubiquitination-related gene families within the Chlamydiae.</title>
        <authorList>
            <person name="Domman D."/>
            <person name="Collingro A."/>
            <person name="Lagkouvardos I."/>
            <person name="Gehre L."/>
            <person name="Weinmaier T."/>
            <person name="Rattei T."/>
            <person name="Subtil A."/>
            <person name="Horn M."/>
        </authorList>
    </citation>
    <scope>NUCLEOTIDE SEQUENCE [LARGE SCALE GENOMIC DNA]</scope>
    <source>
        <strain evidence="1 2">OEW1</strain>
    </source>
</reference>
<evidence type="ECO:0000313" key="2">
    <source>
        <dbReference type="Proteomes" id="UP000031307"/>
    </source>
</evidence>